<organism evidence="12 13">
    <name type="scientific">Grantiella picta</name>
    <dbReference type="NCBI Taxonomy" id="266360"/>
    <lineage>
        <taxon>Eukaryota</taxon>
        <taxon>Metazoa</taxon>
        <taxon>Chordata</taxon>
        <taxon>Craniata</taxon>
        <taxon>Vertebrata</taxon>
        <taxon>Euteleostomi</taxon>
        <taxon>Archelosauria</taxon>
        <taxon>Archosauria</taxon>
        <taxon>Dinosauria</taxon>
        <taxon>Saurischia</taxon>
        <taxon>Theropoda</taxon>
        <taxon>Coelurosauria</taxon>
        <taxon>Aves</taxon>
        <taxon>Neognathae</taxon>
        <taxon>Neoaves</taxon>
        <taxon>Telluraves</taxon>
        <taxon>Australaves</taxon>
        <taxon>Passeriformes</taxon>
        <taxon>Meliphagoidea</taxon>
        <taxon>Meliphagidae</taxon>
        <taxon>Grantiella</taxon>
    </lineage>
</organism>
<evidence type="ECO:0000256" key="5">
    <source>
        <dbReference type="ARBA" id="ARBA00022679"/>
    </source>
</evidence>
<evidence type="ECO:0000256" key="10">
    <source>
        <dbReference type="ARBA" id="ARBA00031036"/>
    </source>
</evidence>
<dbReference type="InterPro" id="IPR035994">
    <property type="entry name" value="Nucleoside_phosphorylase_sf"/>
</dbReference>
<evidence type="ECO:0000313" key="12">
    <source>
        <dbReference type="EMBL" id="NWV31529.1"/>
    </source>
</evidence>
<evidence type="ECO:0000256" key="2">
    <source>
        <dbReference type="ARBA" id="ARBA00006751"/>
    </source>
</evidence>
<evidence type="ECO:0000259" key="11">
    <source>
        <dbReference type="Pfam" id="PF01048"/>
    </source>
</evidence>
<dbReference type="InterPro" id="IPR000845">
    <property type="entry name" value="Nucleoside_phosphorylase_d"/>
</dbReference>
<dbReference type="CDD" id="cd09009">
    <property type="entry name" value="PNP-EcPNPII_like"/>
    <property type="match status" value="1"/>
</dbReference>
<dbReference type="InterPro" id="IPR011268">
    <property type="entry name" value="Purine_phosphorylase"/>
</dbReference>
<dbReference type="PANTHER" id="PTHR11904:SF9">
    <property type="entry name" value="PURINE NUCLEOSIDE PHOSPHORYLASE-RELATED"/>
    <property type="match status" value="1"/>
</dbReference>
<comment type="similarity">
    <text evidence="2">Belongs to the PNP/MTAP phosphorylase family.</text>
</comment>
<keyword evidence="5" id="KW-0808">Transferase</keyword>
<dbReference type="EC" id="2.4.2.1" evidence="3"/>
<keyword evidence="13" id="KW-1185">Reference proteome</keyword>
<comment type="catalytic activity">
    <reaction evidence="9">
        <text>guanosine + phosphate = alpha-D-ribose 1-phosphate + guanine</text>
        <dbReference type="Rhea" id="RHEA:13233"/>
        <dbReference type="ChEBI" id="CHEBI:16235"/>
        <dbReference type="ChEBI" id="CHEBI:16750"/>
        <dbReference type="ChEBI" id="CHEBI:43474"/>
        <dbReference type="ChEBI" id="CHEBI:57720"/>
        <dbReference type="EC" id="2.4.2.1"/>
    </reaction>
</comment>
<name>A0A7K6DX18_9PASS</name>
<dbReference type="UniPathway" id="UPA00606"/>
<evidence type="ECO:0000256" key="3">
    <source>
        <dbReference type="ARBA" id="ARBA00011886"/>
    </source>
</evidence>
<evidence type="ECO:0000256" key="1">
    <source>
        <dbReference type="ARBA" id="ARBA00005058"/>
    </source>
</evidence>
<comment type="catalytic activity">
    <reaction evidence="6">
        <text>inosine + phosphate = alpha-D-ribose 1-phosphate + hypoxanthine</text>
        <dbReference type="Rhea" id="RHEA:27646"/>
        <dbReference type="ChEBI" id="CHEBI:17368"/>
        <dbReference type="ChEBI" id="CHEBI:17596"/>
        <dbReference type="ChEBI" id="CHEBI:43474"/>
        <dbReference type="ChEBI" id="CHEBI:57720"/>
        <dbReference type="EC" id="2.4.2.1"/>
    </reaction>
</comment>
<dbReference type="NCBIfam" id="TIGR01697">
    <property type="entry name" value="PNPH-PUNA-XAPA"/>
    <property type="match status" value="1"/>
</dbReference>
<dbReference type="Pfam" id="PF01048">
    <property type="entry name" value="PNP_UDP_1"/>
    <property type="match status" value="1"/>
</dbReference>
<evidence type="ECO:0000256" key="9">
    <source>
        <dbReference type="ARBA" id="ARBA00023970"/>
    </source>
</evidence>
<proteinExistence type="inferred from homology"/>
<accession>A0A7K6DX18</accession>
<feature type="non-terminal residue" evidence="12">
    <location>
        <position position="1"/>
    </location>
</feature>
<evidence type="ECO:0000313" key="13">
    <source>
        <dbReference type="Proteomes" id="UP000575029"/>
    </source>
</evidence>
<gene>
    <name evidence="12" type="primary">Pnp_0</name>
    <name evidence="12" type="ORF">GRAPIC_R04374</name>
</gene>
<reference evidence="12 13" key="1">
    <citation type="submission" date="2019-09" db="EMBL/GenBank/DDBJ databases">
        <title>Bird 10,000 Genomes (B10K) Project - Family phase.</title>
        <authorList>
            <person name="Zhang G."/>
        </authorList>
    </citation>
    <scope>NUCLEOTIDE SEQUENCE [LARGE SCALE GENOMIC DNA]</scope>
    <source>
        <strain evidence="12">B10K-DU-029-50</strain>
        <tissue evidence="12">Heart</tissue>
    </source>
</reference>
<comment type="caution">
    <text evidence="12">The sequence shown here is derived from an EMBL/GenBank/DDBJ whole genome shotgun (WGS) entry which is preliminary data.</text>
</comment>
<evidence type="ECO:0000256" key="4">
    <source>
        <dbReference type="ARBA" id="ARBA00022676"/>
    </source>
</evidence>
<dbReference type="AlphaFoldDB" id="A0A7K6DX18"/>
<dbReference type="NCBIfam" id="NF006054">
    <property type="entry name" value="PRK08202.1"/>
    <property type="match status" value="1"/>
</dbReference>
<feature type="non-terminal residue" evidence="12">
    <location>
        <position position="234"/>
    </location>
</feature>
<comment type="pathway">
    <text evidence="1">Purine metabolism; purine nucleoside salvage.</text>
</comment>
<dbReference type="GO" id="GO:0009116">
    <property type="term" value="P:nucleoside metabolic process"/>
    <property type="evidence" value="ECO:0007669"/>
    <property type="project" value="InterPro"/>
</dbReference>
<dbReference type="Proteomes" id="UP000575029">
    <property type="component" value="Unassembled WGS sequence"/>
</dbReference>
<evidence type="ECO:0000256" key="7">
    <source>
        <dbReference type="ARBA" id="ARBA00023929"/>
    </source>
</evidence>
<dbReference type="Gene3D" id="3.40.50.1580">
    <property type="entry name" value="Nucleoside phosphorylase domain"/>
    <property type="match status" value="1"/>
</dbReference>
<comment type="catalytic activity">
    <reaction evidence="8">
        <text>2'-deoxyinosine + phosphate = 2-deoxy-alpha-D-ribose 1-phosphate + hypoxanthine</text>
        <dbReference type="Rhea" id="RHEA:27750"/>
        <dbReference type="ChEBI" id="CHEBI:17368"/>
        <dbReference type="ChEBI" id="CHEBI:28997"/>
        <dbReference type="ChEBI" id="CHEBI:43474"/>
        <dbReference type="ChEBI" id="CHEBI:57259"/>
        <dbReference type="EC" id="2.4.2.1"/>
    </reaction>
</comment>
<protein>
    <recommendedName>
        <fullName evidence="3">purine-nucleoside phosphorylase</fullName>
        <ecNumber evidence="3">2.4.2.1</ecNumber>
    </recommendedName>
    <alternativeName>
        <fullName evidence="10">Inosine-guanosine phosphorylase</fullName>
    </alternativeName>
</protein>
<keyword evidence="4" id="KW-0328">Glycosyltransferase</keyword>
<evidence type="ECO:0000256" key="6">
    <source>
        <dbReference type="ARBA" id="ARBA00023918"/>
    </source>
</evidence>
<dbReference type="PIRSF" id="PIRSF000477">
    <property type="entry name" value="PurNPase"/>
    <property type="match status" value="1"/>
</dbReference>
<evidence type="ECO:0000256" key="8">
    <source>
        <dbReference type="ARBA" id="ARBA00023950"/>
    </source>
</evidence>
<dbReference type="SUPFAM" id="SSF53167">
    <property type="entry name" value="Purine and uridine phosphorylases"/>
    <property type="match status" value="1"/>
</dbReference>
<feature type="domain" description="Nucleoside phosphorylase" evidence="11">
    <location>
        <begin position="20"/>
        <end position="234"/>
    </location>
</feature>
<dbReference type="GO" id="GO:0004731">
    <property type="term" value="F:purine-nucleoside phosphorylase activity"/>
    <property type="evidence" value="ECO:0007669"/>
    <property type="project" value="UniProtKB-EC"/>
</dbReference>
<comment type="catalytic activity">
    <reaction evidence="7">
        <text>2'-deoxyguanosine + phosphate = 2-deoxy-alpha-D-ribose 1-phosphate + guanine</text>
        <dbReference type="Rhea" id="RHEA:27738"/>
        <dbReference type="ChEBI" id="CHEBI:16235"/>
        <dbReference type="ChEBI" id="CHEBI:17172"/>
        <dbReference type="ChEBI" id="CHEBI:43474"/>
        <dbReference type="ChEBI" id="CHEBI:57259"/>
        <dbReference type="EC" id="2.4.2.1"/>
    </reaction>
</comment>
<dbReference type="PANTHER" id="PTHR11904">
    <property type="entry name" value="METHYLTHIOADENOSINE/PURINE NUCLEOSIDE PHOSPHORYLASE"/>
    <property type="match status" value="1"/>
</dbReference>
<dbReference type="EMBL" id="VZRM01000708">
    <property type="protein sequence ID" value="NWV31529.1"/>
    <property type="molecule type" value="Genomic_DNA"/>
</dbReference>
<dbReference type="GO" id="GO:0005737">
    <property type="term" value="C:cytoplasm"/>
    <property type="evidence" value="ECO:0007669"/>
    <property type="project" value="TreeGrafter"/>
</dbReference>
<sequence>YEACAEAAAWLRARLREPPRVALVCGSGLGALAQELSDPQTFNYADIPHFPRSTGTGSTERGHFGWFCGIWGGLWQFRGVLGWACGGYGVVVPVRALALAGVHTLVLTNAAGSLRPHLGPGHLLVLRDHIDFPGLAGRSPLVGPNDERFGPRFPAMTDAYDPGLRRLALALAPKELRASPGIYVGVGGPSYETPAECRLLRLLGADAVGMSTVSEASAARHLGLRVLGLSLITN</sequence>